<feature type="region of interest" description="Disordered" evidence="1">
    <location>
        <begin position="417"/>
        <end position="443"/>
    </location>
</feature>
<dbReference type="Gene3D" id="3.80.10.10">
    <property type="entry name" value="Ribonuclease Inhibitor"/>
    <property type="match status" value="1"/>
</dbReference>
<feature type="compositionally biased region" description="Low complexity" evidence="1">
    <location>
        <begin position="833"/>
        <end position="854"/>
    </location>
</feature>
<evidence type="ECO:0008006" key="4">
    <source>
        <dbReference type="Google" id="ProtNLM"/>
    </source>
</evidence>
<dbReference type="EMBL" id="JAAAIM010000421">
    <property type="protein sequence ID" value="KAG0288290.1"/>
    <property type="molecule type" value="Genomic_DNA"/>
</dbReference>
<proteinExistence type="predicted"/>
<keyword evidence="3" id="KW-1185">Reference proteome</keyword>
<dbReference type="InterPro" id="IPR032675">
    <property type="entry name" value="LRR_dom_sf"/>
</dbReference>
<feature type="compositionally biased region" description="Low complexity" evidence="1">
    <location>
        <begin position="177"/>
        <end position="189"/>
    </location>
</feature>
<evidence type="ECO:0000256" key="1">
    <source>
        <dbReference type="SAM" id="MobiDB-lite"/>
    </source>
</evidence>
<sequence>MLLSDNPSIAGIAATAGATATIATTAEESNTMTTVKLFLSPSPSLQLLSDATAVVLPQLPETLLTDATRVSVSSANRVFQIPELADNIAVYLRPIYTSQLRLVSRALYIAYRPHLRLHLHRGSTESWTSFPTLQDPVIADTATITSVTTAPTASKSADYEAWDDEGEVKPRIPDSDTVATTAPNATSTTETVTETVVSLVIQDSSLCPLQQQEIDEEVEKIEALKPAPKTAGNGYGYEDGLTYGNLVETLTTDSLDNLERLIPIMRQCPNIHTLTVTRWNKELGVFEDLLQNSPRLKSLSVAFYTTVNLTAFLGILTGTSISRSDLSSSATAQGRQRGAGCGTLQSLEIKHRVPDINPIEWKALKAALDVLPSLRHLSLTGVEFMGPADNTGEGGAMGAGIAPQGLAAPLNGGFSPLTPWHTTTTGTSTTNPSPSPKQPQHQQGIFPNIQSLSLSICDCPALTMQEINRVFPGLTSLELNRCRSNWFQVFEPDPSMPVSPHMAPATASVTSFVSPASNAVSVSIATGISSSHVSHSTSSTQSHTHLPTPVLPRVPFPELRHLKLTARQGYEILLFNLDLVAHRPYLTSIEIYDMSLKIETLSSLVSVCKSDGRFLKRWAHSVSGAYMSLDEIQTYLSWDEIQTNEVPSLSKVQHLYVQKPQVVSFGSTLTSLHIGDEGNFRGTFAMRPNVIKTWNEILQKLPHLRILKIDQLLKGYCLFQHLGRQPVASADTACCISKVCSIFESKDKEATMLTTMPEEEGCAKEGELQVGSFETSEGAWSIHVSPPSSTTDHQCRIIPNAPLQPLNVTSITTSSTAAAVIIAEPTGAPQTEPSSTTTPTPTSTTITATTTTASATATPKLETPFLEELHVAFEWDLEVSTADVDRELIQRFRLLEKLYLTSIRRPEGFDTFTKQTRPGLAIVHRRHENM</sequence>
<evidence type="ECO:0000313" key="2">
    <source>
        <dbReference type="EMBL" id="KAG0288290.1"/>
    </source>
</evidence>
<protein>
    <recommendedName>
        <fullName evidence="4">F-box domain-containing protein</fullName>
    </recommendedName>
</protein>
<dbReference type="SUPFAM" id="SSF52047">
    <property type="entry name" value="RNI-like"/>
    <property type="match status" value="1"/>
</dbReference>
<organism evidence="2 3">
    <name type="scientific">Linnemannia gamsii</name>
    <dbReference type="NCBI Taxonomy" id="64522"/>
    <lineage>
        <taxon>Eukaryota</taxon>
        <taxon>Fungi</taxon>
        <taxon>Fungi incertae sedis</taxon>
        <taxon>Mucoromycota</taxon>
        <taxon>Mortierellomycotina</taxon>
        <taxon>Mortierellomycetes</taxon>
        <taxon>Mortierellales</taxon>
        <taxon>Mortierellaceae</taxon>
        <taxon>Linnemannia</taxon>
    </lineage>
</organism>
<reference evidence="2 3" key="1">
    <citation type="journal article" date="2020" name="Fungal Divers.">
        <title>Resolving the Mortierellaceae phylogeny through synthesis of multi-gene phylogenetics and phylogenomics.</title>
        <authorList>
            <person name="Vandepol N."/>
            <person name="Liber J."/>
            <person name="Desiro A."/>
            <person name="Na H."/>
            <person name="Kennedy M."/>
            <person name="Barry K."/>
            <person name="Grigoriev I.V."/>
            <person name="Miller A.N."/>
            <person name="O'Donnell K."/>
            <person name="Stajich J.E."/>
            <person name="Bonito G."/>
        </authorList>
    </citation>
    <scope>NUCLEOTIDE SEQUENCE [LARGE SCALE GENOMIC DNA]</scope>
    <source>
        <strain evidence="2 3">AD045</strain>
    </source>
</reference>
<gene>
    <name evidence="2" type="ORF">BGZ96_007928</name>
</gene>
<dbReference type="Proteomes" id="UP001194696">
    <property type="component" value="Unassembled WGS sequence"/>
</dbReference>
<name>A0ABQ7JZD8_9FUNG</name>
<accession>A0ABQ7JZD8</accession>
<feature type="region of interest" description="Disordered" evidence="1">
    <location>
        <begin position="825"/>
        <end position="854"/>
    </location>
</feature>
<evidence type="ECO:0000313" key="3">
    <source>
        <dbReference type="Proteomes" id="UP001194696"/>
    </source>
</evidence>
<comment type="caution">
    <text evidence="2">The sequence shown here is derived from an EMBL/GenBank/DDBJ whole genome shotgun (WGS) entry which is preliminary data.</text>
</comment>
<feature type="region of interest" description="Disordered" evidence="1">
    <location>
        <begin position="167"/>
        <end position="189"/>
    </location>
</feature>